<gene>
    <name evidence="1" type="ORF">HWQ67_08880</name>
</gene>
<keyword evidence="2" id="KW-1185">Reference proteome</keyword>
<feature type="non-terminal residue" evidence="1">
    <location>
        <position position="1"/>
    </location>
</feature>
<evidence type="ECO:0000313" key="2">
    <source>
        <dbReference type="Proteomes" id="UP001196980"/>
    </source>
</evidence>
<organism evidence="1 2">
    <name type="scientific">Candidatus Magnetobacterium casense</name>
    <dbReference type="NCBI Taxonomy" id="1455061"/>
    <lineage>
        <taxon>Bacteria</taxon>
        <taxon>Pseudomonadati</taxon>
        <taxon>Nitrospirota</taxon>
        <taxon>Thermodesulfovibrionia</taxon>
        <taxon>Thermodesulfovibrionales</taxon>
        <taxon>Candidatus Magnetobacteriaceae</taxon>
        <taxon>Candidatus Magnetobacterium</taxon>
    </lineage>
</organism>
<accession>A0ABS6RYI2</accession>
<reference evidence="1 2" key="1">
    <citation type="journal article" date="2020" name="J Geophys Res Biogeosci">
        <title>Magnetotaxis as an Adaptation to Enable Bacterial Shuttling of Microbial Sulfur and Sulfur Cycling Across Aquatic Oxic#Anoxic Interfaces.</title>
        <authorList>
            <person name="Li J."/>
            <person name="Liu P."/>
            <person name="Wang J."/>
            <person name="Roberts A.P."/>
            <person name="Pan Y."/>
        </authorList>
    </citation>
    <scope>NUCLEOTIDE SEQUENCE [LARGE SCALE GENOMIC DNA]</scope>
    <source>
        <strain evidence="1 2">MYR-1_YQ</strain>
    </source>
</reference>
<dbReference type="RefSeq" id="WP_218252328.1">
    <property type="nucleotide sequence ID" value="NZ_JABXWD010000138.1"/>
</dbReference>
<comment type="caution">
    <text evidence="1">The sequence shown here is derived from an EMBL/GenBank/DDBJ whole genome shotgun (WGS) entry which is preliminary data.</text>
</comment>
<dbReference type="Proteomes" id="UP001196980">
    <property type="component" value="Unassembled WGS sequence"/>
</dbReference>
<protein>
    <submittedName>
        <fullName evidence="1">Uncharacterized protein</fullName>
    </submittedName>
</protein>
<evidence type="ECO:0000313" key="1">
    <source>
        <dbReference type="EMBL" id="MBV6341699.1"/>
    </source>
</evidence>
<sequence length="139" mass="15937">CLVGKLVERVKDKELVVFHGVVSEADVTVKLRAMLKRLGNDEGFAMLKSDKPYGQKIEFLFREAFKNNISTIIYFDDFEQNLIRSGNEYNVKPETIEVIRPFLEAVDWAEGSSNVVISSRFRLYLRSMVKTCPGRNSLI</sequence>
<name>A0ABS6RYI2_9BACT</name>
<proteinExistence type="predicted"/>
<dbReference type="EMBL" id="JABXWD010000138">
    <property type="protein sequence ID" value="MBV6341699.1"/>
    <property type="molecule type" value="Genomic_DNA"/>
</dbReference>